<dbReference type="Proteomes" id="UP000799437">
    <property type="component" value="Unassembled WGS sequence"/>
</dbReference>
<protein>
    <recommendedName>
        <fullName evidence="4">Tetratricopeptide repeat protein 1</fullName>
    </recommendedName>
</protein>
<evidence type="ECO:0000313" key="3">
    <source>
        <dbReference type="Proteomes" id="UP000799437"/>
    </source>
</evidence>
<accession>A0A6A6WGL6</accession>
<dbReference type="EMBL" id="ML996566">
    <property type="protein sequence ID" value="KAF2762002.1"/>
    <property type="molecule type" value="Genomic_DNA"/>
</dbReference>
<dbReference type="OrthoDB" id="1872379at2759"/>
<evidence type="ECO:0000256" key="1">
    <source>
        <dbReference type="SAM" id="MobiDB-lite"/>
    </source>
</evidence>
<feature type="compositionally biased region" description="Polar residues" evidence="1">
    <location>
        <begin position="131"/>
        <end position="142"/>
    </location>
</feature>
<dbReference type="AlphaFoldDB" id="A0A6A6WGL6"/>
<dbReference type="PANTHER" id="PTHR46014">
    <property type="entry name" value="TETRATRICOPEPTIDE REPEAT PROTEIN 1"/>
    <property type="match status" value="1"/>
</dbReference>
<dbReference type="InterPro" id="IPR011990">
    <property type="entry name" value="TPR-like_helical_dom_sf"/>
</dbReference>
<dbReference type="GeneID" id="54480742"/>
<name>A0A6A6WGL6_9PEZI</name>
<keyword evidence="3" id="KW-1185">Reference proteome</keyword>
<reference evidence="2" key="1">
    <citation type="journal article" date="2020" name="Stud. Mycol.">
        <title>101 Dothideomycetes genomes: a test case for predicting lifestyles and emergence of pathogens.</title>
        <authorList>
            <person name="Haridas S."/>
            <person name="Albert R."/>
            <person name="Binder M."/>
            <person name="Bloem J."/>
            <person name="Labutti K."/>
            <person name="Salamov A."/>
            <person name="Andreopoulos B."/>
            <person name="Baker S."/>
            <person name="Barry K."/>
            <person name="Bills G."/>
            <person name="Bluhm B."/>
            <person name="Cannon C."/>
            <person name="Castanera R."/>
            <person name="Culley D."/>
            <person name="Daum C."/>
            <person name="Ezra D."/>
            <person name="Gonzalez J."/>
            <person name="Henrissat B."/>
            <person name="Kuo A."/>
            <person name="Liang C."/>
            <person name="Lipzen A."/>
            <person name="Lutzoni F."/>
            <person name="Magnuson J."/>
            <person name="Mondo S."/>
            <person name="Nolan M."/>
            <person name="Ohm R."/>
            <person name="Pangilinan J."/>
            <person name="Park H.-J."/>
            <person name="Ramirez L."/>
            <person name="Alfaro M."/>
            <person name="Sun H."/>
            <person name="Tritt A."/>
            <person name="Yoshinaga Y."/>
            <person name="Zwiers L.-H."/>
            <person name="Turgeon B."/>
            <person name="Goodwin S."/>
            <person name="Spatafora J."/>
            <person name="Crous P."/>
            <person name="Grigoriev I."/>
        </authorList>
    </citation>
    <scope>NUCLEOTIDE SEQUENCE</scope>
    <source>
        <strain evidence="2">CBS 121739</strain>
    </source>
</reference>
<feature type="compositionally biased region" description="Low complexity" evidence="1">
    <location>
        <begin position="15"/>
        <end position="33"/>
    </location>
</feature>
<dbReference type="PANTHER" id="PTHR46014:SF1">
    <property type="entry name" value="TETRATRICOPEPTIDE REPEAT PROTEIN 1"/>
    <property type="match status" value="1"/>
</dbReference>
<evidence type="ECO:0008006" key="4">
    <source>
        <dbReference type="Google" id="ProtNLM"/>
    </source>
</evidence>
<sequence>MSTSTPTPKRPEPTSKPSSSSSPIPAAAPLSRLPADEESELLSESHALKATATASFTSSDLSSAIDFYARALTPLPSYCHYEIAVLHANIAACHLRLRAWKDAADAASQALDELHHVDPVPQEQQQQQSQTDKPATSPAQDDNSNSNNSNTNTPRISEISDALEARIAILTALNHSLSDLHKLRTKALLRRAKARAELGTWAELQGAIDDYTALSQQHAELSSADRRTVQGALRTLPARLDAAKSREMADMMGKLKGLGNGLLRPFGLSTDNFQFVKDERTGGYNMNFNR</sequence>
<feature type="region of interest" description="Disordered" evidence="1">
    <location>
        <begin position="120"/>
        <end position="155"/>
    </location>
</feature>
<dbReference type="SUPFAM" id="SSF48452">
    <property type="entry name" value="TPR-like"/>
    <property type="match status" value="1"/>
</dbReference>
<feature type="compositionally biased region" description="Low complexity" evidence="1">
    <location>
        <begin position="143"/>
        <end position="153"/>
    </location>
</feature>
<organism evidence="2 3">
    <name type="scientific">Pseudovirgaria hyperparasitica</name>
    <dbReference type="NCBI Taxonomy" id="470096"/>
    <lineage>
        <taxon>Eukaryota</taxon>
        <taxon>Fungi</taxon>
        <taxon>Dikarya</taxon>
        <taxon>Ascomycota</taxon>
        <taxon>Pezizomycotina</taxon>
        <taxon>Dothideomycetes</taxon>
        <taxon>Dothideomycetes incertae sedis</taxon>
        <taxon>Acrospermales</taxon>
        <taxon>Acrospermaceae</taxon>
        <taxon>Pseudovirgaria</taxon>
    </lineage>
</organism>
<proteinExistence type="predicted"/>
<dbReference type="InterPro" id="IPR052769">
    <property type="entry name" value="TPR_domain_protein"/>
</dbReference>
<dbReference type="RefSeq" id="XP_033604453.1">
    <property type="nucleotide sequence ID" value="XM_033739688.1"/>
</dbReference>
<gene>
    <name evidence="2" type="ORF">EJ05DRAFT_192850</name>
</gene>
<dbReference type="Gene3D" id="1.25.40.10">
    <property type="entry name" value="Tetratricopeptide repeat domain"/>
    <property type="match status" value="1"/>
</dbReference>
<evidence type="ECO:0000313" key="2">
    <source>
        <dbReference type="EMBL" id="KAF2762002.1"/>
    </source>
</evidence>
<feature type="region of interest" description="Disordered" evidence="1">
    <location>
        <begin position="1"/>
        <end position="37"/>
    </location>
</feature>